<protein>
    <recommendedName>
        <fullName evidence="2">PPE domain-containing protein</fullName>
    </recommendedName>
</protein>
<accession>A0A7G1INN3</accession>
<reference evidence="3 4" key="1">
    <citation type="submission" date="2020-07" db="EMBL/GenBank/DDBJ databases">
        <title>Mycobacterium kansasii (former subtype) with zoonotic potential isolated from diseased indoor pet cat, Japan.</title>
        <authorList>
            <person name="Fukano H."/>
            <person name="Terazono T."/>
            <person name="Hoshino Y."/>
        </authorList>
    </citation>
    <scope>NUCLEOTIDE SEQUENCE [LARGE SCALE GENOMIC DNA]</scope>
    <source>
        <strain evidence="3 4">Kuro-I</strain>
    </source>
</reference>
<evidence type="ECO:0000256" key="1">
    <source>
        <dbReference type="ARBA" id="ARBA00010652"/>
    </source>
</evidence>
<dbReference type="EMBL" id="AP023343">
    <property type="protein sequence ID" value="BCI91375.1"/>
    <property type="molecule type" value="Genomic_DNA"/>
</dbReference>
<dbReference type="FunFam" id="1.20.1260.20:FF:000001">
    <property type="entry name" value="PPE family protein PPE41"/>
    <property type="match status" value="1"/>
</dbReference>
<dbReference type="Proteomes" id="UP000516380">
    <property type="component" value="Chromosome"/>
</dbReference>
<dbReference type="Gene3D" id="1.20.1260.20">
    <property type="entry name" value="PPE superfamily"/>
    <property type="match status" value="1"/>
</dbReference>
<dbReference type="Pfam" id="PF00823">
    <property type="entry name" value="PPE"/>
    <property type="match status" value="1"/>
</dbReference>
<name>A0A7G1INN3_MYCKA</name>
<feature type="domain" description="PPE" evidence="2">
    <location>
        <begin position="4"/>
        <end position="166"/>
    </location>
</feature>
<dbReference type="PANTHER" id="PTHR46766:SF1">
    <property type="entry name" value="GLUTAMINE-RICH PROTEIN 2"/>
    <property type="match status" value="1"/>
</dbReference>
<dbReference type="PANTHER" id="PTHR46766">
    <property type="entry name" value="GLUTAMINE-RICH PROTEIN 2"/>
    <property type="match status" value="1"/>
</dbReference>
<dbReference type="AlphaFoldDB" id="A0A7G1INN3"/>
<gene>
    <name evidence="3" type="ORF">NIIDMKKI_65810</name>
</gene>
<dbReference type="GO" id="GO:0052572">
    <property type="term" value="P:response to host immune response"/>
    <property type="evidence" value="ECO:0007669"/>
    <property type="project" value="TreeGrafter"/>
</dbReference>
<keyword evidence="4" id="KW-1185">Reference proteome</keyword>
<proteinExistence type="inferred from homology"/>
<sequence length="337" mass="33303">MTIDFGALPPEINSGRMYIGPGSGPMLAAAAAWDSLAAGLHSTAASYSSVISGLTAGWQGPASITMAAAAAPYTAWINATAAQAEQTATQARVAAVAFETAFAATVPPPAVTANRAQLMALIATNFFGQNTPAIMGTQAEYIEMWAQDAAAMYGYAGSSATASQVTPFSEPPQIANPAGTEWQAAAVARATSAVAGMQTMSLPQLMSGVPSSLQSLAAPGSSTALAAAADPTAPASLASSLNTIISTITGPSSALSLFTIAGVPYLLGIQSYLLPQNVANVANAASKVSAASASSGGWVGVGSAGGGLSSAASAGMGRAGLVGVCRCRRAGRCPRPR</sequence>
<evidence type="ECO:0000313" key="4">
    <source>
        <dbReference type="Proteomes" id="UP000516380"/>
    </source>
</evidence>
<dbReference type="SUPFAM" id="SSF140459">
    <property type="entry name" value="PE/PPE dimer-like"/>
    <property type="match status" value="1"/>
</dbReference>
<evidence type="ECO:0000313" key="3">
    <source>
        <dbReference type="EMBL" id="BCI91375.1"/>
    </source>
</evidence>
<dbReference type="InterPro" id="IPR038332">
    <property type="entry name" value="PPE_sf"/>
</dbReference>
<evidence type="ECO:0000259" key="2">
    <source>
        <dbReference type="Pfam" id="PF00823"/>
    </source>
</evidence>
<dbReference type="InterPro" id="IPR000030">
    <property type="entry name" value="PPE_dom"/>
</dbReference>
<organism evidence="3 4">
    <name type="scientific">Mycobacterium kansasii</name>
    <dbReference type="NCBI Taxonomy" id="1768"/>
    <lineage>
        <taxon>Bacteria</taxon>
        <taxon>Bacillati</taxon>
        <taxon>Actinomycetota</taxon>
        <taxon>Actinomycetes</taxon>
        <taxon>Mycobacteriales</taxon>
        <taxon>Mycobacteriaceae</taxon>
        <taxon>Mycobacterium</taxon>
    </lineage>
</organism>
<comment type="similarity">
    <text evidence="1">Belongs to the mycobacterial PPE family.</text>
</comment>